<proteinExistence type="predicted"/>
<dbReference type="RefSeq" id="WP_221861643.1">
    <property type="nucleotide sequence ID" value="NZ_JAIKTU010000010.1"/>
</dbReference>
<name>A0ABS7L0M2_CLOSR</name>
<sequence length="283" mass="32768">MKKKYKILLVATITAIILGVASFFVYRNYNASKILKKGMQLTSQKEYDKALAVFDLELDYKSNDKEALEAKDMIEKYLDSKNLFDKNKVEDANKEIKEISNNYTNFDGLKSDVNNLKKQIDNSIENIKKINKVKDLINEKKYTEAEKLIKNVEKEKLNEDQKQQTEKLKEKVGAEILRIEAEKKSKEEAKRLEEENREIEENKKNFNSFDRAVELVKKTISGYDNLIYEGVANRDQVLYYQFCLTGTADYGGVSRYLVPINKSNNVYLLVWTANGNSLYLVSS</sequence>
<dbReference type="EMBL" id="JAIKTU010000010">
    <property type="protein sequence ID" value="MBY0756397.1"/>
    <property type="molecule type" value="Genomic_DNA"/>
</dbReference>
<dbReference type="Proteomes" id="UP001299068">
    <property type="component" value="Unassembled WGS sequence"/>
</dbReference>
<evidence type="ECO:0000313" key="3">
    <source>
        <dbReference type="Proteomes" id="UP001299068"/>
    </source>
</evidence>
<feature type="coiled-coil region" evidence="1">
    <location>
        <begin position="106"/>
        <end position="212"/>
    </location>
</feature>
<organism evidence="2 3">
    <name type="scientific">Clostridium sardiniense</name>
    <name type="common">Clostridium absonum</name>
    <dbReference type="NCBI Taxonomy" id="29369"/>
    <lineage>
        <taxon>Bacteria</taxon>
        <taxon>Bacillati</taxon>
        <taxon>Bacillota</taxon>
        <taxon>Clostridia</taxon>
        <taxon>Eubacteriales</taxon>
        <taxon>Clostridiaceae</taxon>
        <taxon>Clostridium</taxon>
    </lineage>
</organism>
<evidence type="ECO:0000256" key="1">
    <source>
        <dbReference type="SAM" id="Coils"/>
    </source>
</evidence>
<accession>A0ABS7L0M2</accession>
<keyword evidence="1" id="KW-0175">Coiled coil</keyword>
<reference evidence="2 3" key="1">
    <citation type="journal article" date="2021" name="Cell Host Microbe">
        <title>in vivo commensal control of Clostridioides difficile virulence.</title>
        <authorList>
            <person name="Girinathan B.P."/>
            <person name="Dibenedetto N."/>
            <person name="Worley J.N."/>
            <person name="Peltier J."/>
            <person name="Arrieta-Ortiz M.L."/>
            <person name="Rupa Christinal Immanuel S."/>
            <person name="Lavin R."/>
            <person name="Delaney M.L."/>
            <person name="Cummins C."/>
            <person name="Hoffmann M."/>
            <person name="Luo Y."/>
            <person name="Gonzalez-Escalona N."/>
            <person name="Allard M."/>
            <person name="Onderdonk A.B."/>
            <person name="Gerber G.K."/>
            <person name="Sonenshein A.L."/>
            <person name="Baliga N."/>
            <person name="Dupuy B."/>
            <person name="Bry L."/>
        </authorList>
    </citation>
    <scope>NUCLEOTIDE SEQUENCE [LARGE SCALE GENOMIC DNA]</scope>
    <source>
        <strain evidence="2 3">DSM 599</strain>
    </source>
</reference>
<protein>
    <submittedName>
        <fullName evidence="2">Uncharacterized protein</fullName>
    </submittedName>
</protein>
<evidence type="ECO:0000313" key="2">
    <source>
        <dbReference type="EMBL" id="MBY0756397.1"/>
    </source>
</evidence>
<gene>
    <name evidence="2" type="ORF">K5V21_13150</name>
</gene>
<comment type="caution">
    <text evidence="2">The sequence shown here is derived from an EMBL/GenBank/DDBJ whole genome shotgun (WGS) entry which is preliminary data.</text>
</comment>
<keyword evidence="3" id="KW-1185">Reference proteome</keyword>